<evidence type="ECO:0000256" key="3">
    <source>
        <dbReference type="ARBA" id="ARBA00022676"/>
    </source>
</evidence>
<dbReference type="EC" id="2.4.-.-" evidence="10"/>
<evidence type="ECO:0000256" key="6">
    <source>
        <dbReference type="ARBA" id="ARBA00022989"/>
    </source>
</evidence>
<proteinExistence type="predicted"/>
<keyword evidence="4 10" id="KW-0808">Transferase</keyword>
<keyword evidence="2" id="KW-1003">Cell membrane</keyword>
<name>A0ABT7S3V8_9CELL</name>
<keyword evidence="11" id="KW-1185">Reference proteome</keyword>
<feature type="transmembrane region" description="Helical" evidence="8">
    <location>
        <begin position="102"/>
        <end position="122"/>
    </location>
</feature>
<keyword evidence="7 8" id="KW-0472">Membrane</keyword>
<evidence type="ECO:0000256" key="7">
    <source>
        <dbReference type="ARBA" id="ARBA00023136"/>
    </source>
</evidence>
<dbReference type="Pfam" id="PF13231">
    <property type="entry name" value="PMT_2"/>
    <property type="match status" value="1"/>
</dbReference>
<feature type="domain" description="Glycosyltransferase RgtA/B/C/D-like" evidence="9">
    <location>
        <begin position="49"/>
        <end position="213"/>
    </location>
</feature>
<dbReference type="InterPro" id="IPR038731">
    <property type="entry name" value="RgtA/B/C-like"/>
</dbReference>
<reference evidence="10 11" key="1">
    <citation type="submission" date="2023-06" db="EMBL/GenBank/DDBJ databases">
        <title>Cellulomonas sp. MW9 Whole genome sequence.</title>
        <authorList>
            <person name="Park S."/>
        </authorList>
    </citation>
    <scope>NUCLEOTIDE SEQUENCE [LARGE SCALE GENOMIC DNA]</scope>
    <source>
        <strain evidence="10 11">MW9</strain>
    </source>
</reference>
<dbReference type="RefSeq" id="WP_289445167.1">
    <property type="nucleotide sequence ID" value="NZ_JAUCGR010000001.1"/>
</dbReference>
<dbReference type="EMBL" id="JAUCGR010000001">
    <property type="protein sequence ID" value="MDM7830309.1"/>
    <property type="molecule type" value="Genomic_DNA"/>
</dbReference>
<dbReference type="InterPro" id="IPR050297">
    <property type="entry name" value="LipidA_mod_glycosyltrf_83"/>
</dbReference>
<evidence type="ECO:0000256" key="5">
    <source>
        <dbReference type="ARBA" id="ARBA00022692"/>
    </source>
</evidence>
<feature type="transmembrane region" description="Helical" evidence="8">
    <location>
        <begin position="70"/>
        <end position="90"/>
    </location>
</feature>
<keyword evidence="6 8" id="KW-1133">Transmembrane helix</keyword>
<keyword evidence="3 10" id="KW-0328">Glycosyltransferase</keyword>
<sequence>MPPTARRPLALVGAATSILLLLVSARYGYHRDELYFLVAGDHPAWGYVDQPPLVPLLAHGVDAVSGGSLVALRAVAALLGGVLVVVAGLIARELGGARDAQILTAVCVAISGTTLAPAHLMTTTVVDLVVWSVLLWLVLRCIGIVREPGDGRLWLLVGAVAGIGLEAKTLVAALLVACLVALLVVGPRAPLRSWWLLGGVGIALALWAPNLAWQATHGWPQLELSRAIAEGGSATSSSPLEFVVLQLVQVSPILVLVWVPGLVRLWRDPAVRRARFLPVAYAVLFVGFLATGGKAYYMAGVYPTLLAAGSVPVLARVRRSVLAVGLAVSLVVGGVIALPVLPPTLLAKTPIPDINPDSVEMVGWPRLAATVDEAVEALPDDRSAHAVVLTSNYGEAGAVARFGGDAAPVYSGHNAFSSWGPPPAGTTTVVAVGLRPSVLSQWFGEVDVVGRIDNGLDVDNEEQGAPVVVATSPRQPWAVLWPQMRRYG</sequence>
<comment type="subcellular location">
    <subcellularLocation>
        <location evidence="1">Cell membrane</location>
        <topology evidence="1">Multi-pass membrane protein</topology>
    </subcellularLocation>
</comment>
<protein>
    <submittedName>
        <fullName evidence="10">Glycosyltransferase family 39 protein</fullName>
        <ecNumber evidence="10">2.4.-.-</ecNumber>
    </submittedName>
</protein>
<evidence type="ECO:0000313" key="10">
    <source>
        <dbReference type="EMBL" id="MDM7830309.1"/>
    </source>
</evidence>
<organism evidence="10 11">
    <name type="scientific">Cellulomonas edaphi</name>
    <dbReference type="NCBI Taxonomy" id="3053468"/>
    <lineage>
        <taxon>Bacteria</taxon>
        <taxon>Bacillati</taxon>
        <taxon>Actinomycetota</taxon>
        <taxon>Actinomycetes</taxon>
        <taxon>Micrococcales</taxon>
        <taxon>Cellulomonadaceae</taxon>
        <taxon>Cellulomonas</taxon>
    </lineage>
</organism>
<evidence type="ECO:0000256" key="8">
    <source>
        <dbReference type="SAM" id="Phobius"/>
    </source>
</evidence>
<dbReference type="GO" id="GO:0016757">
    <property type="term" value="F:glycosyltransferase activity"/>
    <property type="evidence" value="ECO:0007669"/>
    <property type="project" value="UniProtKB-KW"/>
</dbReference>
<dbReference type="PANTHER" id="PTHR33908">
    <property type="entry name" value="MANNOSYLTRANSFERASE YKCB-RELATED"/>
    <property type="match status" value="1"/>
</dbReference>
<feature type="transmembrane region" description="Helical" evidence="8">
    <location>
        <begin position="321"/>
        <end position="341"/>
    </location>
</feature>
<gene>
    <name evidence="10" type="ORF">QRT05_03100</name>
</gene>
<feature type="transmembrane region" description="Helical" evidence="8">
    <location>
        <begin position="274"/>
        <end position="290"/>
    </location>
</feature>
<evidence type="ECO:0000313" key="11">
    <source>
        <dbReference type="Proteomes" id="UP001321453"/>
    </source>
</evidence>
<keyword evidence="5 8" id="KW-0812">Transmembrane</keyword>
<evidence type="ECO:0000256" key="2">
    <source>
        <dbReference type="ARBA" id="ARBA00022475"/>
    </source>
</evidence>
<evidence type="ECO:0000256" key="1">
    <source>
        <dbReference type="ARBA" id="ARBA00004651"/>
    </source>
</evidence>
<feature type="transmembrane region" description="Helical" evidence="8">
    <location>
        <begin position="242"/>
        <end position="262"/>
    </location>
</feature>
<feature type="transmembrane region" description="Helical" evidence="8">
    <location>
        <begin position="153"/>
        <end position="186"/>
    </location>
</feature>
<dbReference type="Proteomes" id="UP001321453">
    <property type="component" value="Unassembled WGS sequence"/>
</dbReference>
<evidence type="ECO:0000256" key="4">
    <source>
        <dbReference type="ARBA" id="ARBA00022679"/>
    </source>
</evidence>
<dbReference type="PANTHER" id="PTHR33908:SF11">
    <property type="entry name" value="MEMBRANE PROTEIN"/>
    <property type="match status" value="1"/>
</dbReference>
<comment type="caution">
    <text evidence="10">The sequence shown here is derived from an EMBL/GenBank/DDBJ whole genome shotgun (WGS) entry which is preliminary data.</text>
</comment>
<accession>A0ABT7S3V8</accession>
<evidence type="ECO:0000259" key="9">
    <source>
        <dbReference type="Pfam" id="PF13231"/>
    </source>
</evidence>